<dbReference type="PROSITE" id="PS51080">
    <property type="entry name" value="CTF_NFI_2"/>
    <property type="match status" value="1"/>
</dbReference>
<dbReference type="InterPro" id="IPR022537">
    <property type="entry name" value="TRSP_dom"/>
</dbReference>
<comment type="caution">
    <text evidence="2">The sequence shown here is derived from an EMBL/GenBank/DDBJ whole genome shotgun (WGS) entry which is preliminary data.</text>
</comment>
<dbReference type="InterPro" id="IPR041688">
    <property type="entry name" value="PRTase_2"/>
</dbReference>
<dbReference type="PIRSF" id="PIRSF020967">
    <property type="entry name" value="UCP020967"/>
    <property type="match status" value="1"/>
</dbReference>
<reference evidence="2 3" key="1">
    <citation type="submission" date="2018-02" db="EMBL/GenBank/DDBJ databases">
        <title>Subsurface microbial communities from deep shales in Ohio and West Virginia, USA.</title>
        <authorList>
            <person name="Wrighton K."/>
        </authorList>
    </citation>
    <scope>NUCLEOTIDE SEQUENCE [LARGE SCALE GENOMIC DNA]</scope>
    <source>
        <strain evidence="2 3">OWC-DMM</strain>
    </source>
</reference>
<sequence length="396" mass="44290">MSKTVTVTLDTGTLHLDLEPGHIPLSRLLGFAARVSSKRKFLLVSKVLGKHYPVSPKFMSWSYRALARAVLKSGIGAGSLWIGMAETATGLGYGVFEAACREGAEQALFIQTTRYHLDGIERLEFEEAHSHATDFFLYYPEQTKHREQFLTAETLVLIDDEISTGLTFLRLIKAYQRVNPGLRKVFIVSLVNFAHPDDRAALEDQAGVAVEWVCFRQGRLRFEDKQNAAIDSITVNVSGNGACKKALLAWPGRLGLDAPISLEKDVVEQLCRSGFSRDERPILVLGTGECNAPAYLLGRELESQGFKVKVQSTTRSPIHQGNDIGRVCRFEDNYDDGIPNFIYNLNPDDYGDIILCHETPLCDALNDRLHAWRAISARFELQPNTPNHAKLHFFRP</sequence>
<dbReference type="GO" id="GO:0003700">
    <property type="term" value="F:DNA-binding transcription factor activity"/>
    <property type="evidence" value="ECO:0007669"/>
    <property type="project" value="InterPro"/>
</dbReference>
<dbReference type="AlphaFoldDB" id="A0A2S6HHU8"/>
<name>A0A2S6HHU8_9GAMM</name>
<dbReference type="RefSeq" id="WP_104427797.1">
    <property type="nucleotide sequence ID" value="NZ_PTIZ01000002.1"/>
</dbReference>
<dbReference type="InterPro" id="IPR011214">
    <property type="entry name" value="UCP020967"/>
</dbReference>
<dbReference type="Pfam" id="PF15609">
    <property type="entry name" value="PRTase_2"/>
    <property type="match status" value="1"/>
</dbReference>
<keyword evidence="2" id="KW-0808">Transferase</keyword>
<dbReference type="Pfam" id="PF12500">
    <property type="entry name" value="TRSP"/>
    <property type="match status" value="1"/>
</dbReference>
<accession>A0A2S6HHU8</accession>
<evidence type="ECO:0000313" key="3">
    <source>
        <dbReference type="Proteomes" id="UP000240010"/>
    </source>
</evidence>
<dbReference type="GO" id="GO:0016757">
    <property type="term" value="F:glycosyltransferase activity"/>
    <property type="evidence" value="ECO:0007669"/>
    <property type="project" value="UniProtKB-KW"/>
</dbReference>
<dbReference type="Proteomes" id="UP000240010">
    <property type="component" value="Unassembled WGS sequence"/>
</dbReference>
<dbReference type="SUPFAM" id="SSF53271">
    <property type="entry name" value="PRTase-like"/>
    <property type="match status" value="1"/>
</dbReference>
<dbReference type="InterPro" id="IPR029057">
    <property type="entry name" value="PRTase-like"/>
</dbReference>
<dbReference type="InterPro" id="IPR000836">
    <property type="entry name" value="PRTase_dom"/>
</dbReference>
<proteinExistence type="predicted"/>
<keyword evidence="2" id="KW-0328">Glycosyltransferase</keyword>
<protein>
    <submittedName>
        <fullName evidence="2">Phosphoribosyltransferase-like predicted ribonucleoside biosynthesis protein</fullName>
    </submittedName>
</protein>
<dbReference type="CDD" id="cd06223">
    <property type="entry name" value="PRTases_typeI"/>
    <property type="match status" value="1"/>
</dbReference>
<evidence type="ECO:0000313" key="2">
    <source>
        <dbReference type="EMBL" id="PPK77038.1"/>
    </source>
</evidence>
<evidence type="ECO:0000259" key="1">
    <source>
        <dbReference type="PROSITE" id="PS51080"/>
    </source>
</evidence>
<dbReference type="EMBL" id="PTIZ01000002">
    <property type="protein sequence ID" value="PPK77038.1"/>
    <property type="molecule type" value="Genomic_DNA"/>
</dbReference>
<dbReference type="InterPro" id="IPR020604">
    <property type="entry name" value="CTF/NFI_DNA-bd-dom"/>
</dbReference>
<feature type="domain" description="CTF/NF-I" evidence="1">
    <location>
        <begin position="95"/>
        <end position="288"/>
    </location>
</feature>
<gene>
    <name evidence="2" type="ORF">B0F87_102144</name>
</gene>
<organism evidence="2 3">
    <name type="scientific">Methylobacter tundripaludum</name>
    <dbReference type="NCBI Taxonomy" id="173365"/>
    <lineage>
        <taxon>Bacteria</taxon>
        <taxon>Pseudomonadati</taxon>
        <taxon>Pseudomonadota</taxon>
        <taxon>Gammaproteobacteria</taxon>
        <taxon>Methylococcales</taxon>
        <taxon>Methylococcaceae</taxon>
        <taxon>Methylobacter</taxon>
    </lineage>
</organism>